<gene>
    <name evidence="3" type="primary">uspA2</name>
    <name evidence="3" type="ordered locus">HTH_1275</name>
</gene>
<dbReference type="Gene3D" id="3.40.50.12370">
    <property type="match status" value="1"/>
</dbReference>
<dbReference type="PANTHER" id="PTHR46268:SF6">
    <property type="entry name" value="UNIVERSAL STRESS PROTEIN UP12"/>
    <property type="match status" value="1"/>
</dbReference>
<dbReference type="KEGG" id="hte:Hydth_1267"/>
<evidence type="ECO:0000256" key="1">
    <source>
        <dbReference type="ARBA" id="ARBA00008791"/>
    </source>
</evidence>
<dbReference type="InterPro" id="IPR006016">
    <property type="entry name" value="UspA"/>
</dbReference>
<dbReference type="EMBL" id="AP011112">
    <property type="protein sequence ID" value="BAI69728.1"/>
    <property type="molecule type" value="Genomic_DNA"/>
</dbReference>
<evidence type="ECO:0000313" key="4">
    <source>
        <dbReference type="Proteomes" id="UP000002574"/>
    </source>
</evidence>
<keyword evidence="4" id="KW-1185">Reference proteome</keyword>
<comment type="similarity">
    <text evidence="1">Belongs to the universal stress protein A family.</text>
</comment>
<accession>D3DIS6</accession>
<dbReference type="KEGG" id="hth:HTH_1275"/>
<sequence>MFKRLLVGVDGSKSGWTSCNYAFEFASKLDIPVVGIHIVDERLIEESFLEDLAGVLGFTFYYGASSKVREFLEAQADELLHEFLSLGRQRGLKVSSFQTVGVPYKEIVSQADKEDIIFLGKRGKRPIEGFLLGSNADMVARRSPCAVFLSPEEERSIRKVCVAYDGRQMSKKAMSVAQYLKPLFGFELEAIYVGEDNLSEDISQKVDHYEHLKGFPEEKIVEYCKGNNIDLLVMGAFSKGRFKEFFFGSVTSFVMHHLDIPMLLVK</sequence>
<organism evidence="3 4">
    <name type="scientific">Hydrogenobacter thermophilus (strain DSM 6534 / IAM 12695 / TK-6)</name>
    <dbReference type="NCBI Taxonomy" id="608538"/>
    <lineage>
        <taxon>Bacteria</taxon>
        <taxon>Pseudomonadati</taxon>
        <taxon>Aquificota</taxon>
        <taxon>Aquificia</taxon>
        <taxon>Aquificales</taxon>
        <taxon>Aquificaceae</taxon>
        <taxon>Hydrogenobacter</taxon>
    </lineage>
</organism>
<reference evidence="3 4" key="1">
    <citation type="journal article" date="2010" name="J. Bacteriol.">
        <title>Complete genome sequence of the thermophilic, obligately chemolithoautotrophic hydrogen-oxidizing bacterium Hydrogenobacter thermophilus TK-6.</title>
        <authorList>
            <person name="Arai H."/>
            <person name="Kanbe H."/>
            <person name="Ishii M."/>
            <person name="Igarashi Y."/>
        </authorList>
    </citation>
    <scope>NUCLEOTIDE SEQUENCE [LARGE SCALE GENOMIC DNA]</scope>
    <source>
        <strain evidence="4">DSM 6534 / IAM 12695 / TK-6 [Tokyo]</strain>
    </source>
</reference>
<name>D3DIS6_HYDTT</name>
<dbReference type="Proteomes" id="UP000002574">
    <property type="component" value="Chromosome"/>
</dbReference>
<feature type="domain" description="UspA" evidence="2">
    <location>
        <begin position="1"/>
        <end position="149"/>
    </location>
</feature>
<dbReference type="AlphaFoldDB" id="D3DIS6"/>
<dbReference type="PANTHER" id="PTHR46268">
    <property type="entry name" value="STRESS RESPONSE PROTEIN NHAX"/>
    <property type="match status" value="1"/>
</dbReference>
<dbReference type="RefSeq" id="WP_012963908.1">
    <property type="nucleotide sequence ID" value="NC_013799.1"/>
</dbReference>
<feature type="domain" description="UspA" evidence="2">
    <location>
        <begin position="207"/>
        <end position="266"/>
    </location>
</feature>
<dbReference type="InterPro" id="IPR006015">
    <property type="entry name" value="Universal_stress_UspA"/>
</dbReference>
<dbReference type="eggNOG" id="COG0589">
    <property type="taxonomic scope" value="Bacteria"/>
</dbReference>
<proteinExistence type="inferred from homology"/>
<dbReference type="Pfam" id="PF00582">
    <property type="entry name" value="Usp"/>
    <property type="match status" value="2"/>
</dbReference>
<evidence type="ECO:0000259" key="2">
    <source>
        <dbReference type="Pfam" id="PF00582"/>
    </source>
</evidence>
<dbReference type="PRINTS" id="PR01438">
    <property type="entry name" value="UNVRSLSTRESS"/>
</dbReference>
<protein>
    <submittedName>
        <fullName evidence="3">UspA domain protein</fullName>
    </submittedName>
</protein>
<dbReference type="OrthoDB" id="11417at2"/>
<dbReference type="CDD" id="cd00293">
    <property type="entry name" value="USP-like"/>
    <property type="match status" value="2"/>
</dbReference>
<evidence type="ECO:0000313" key="3">
    <source>
        <dbReference type="EMBL" id="BAI69728.1"/>
    </source>
</evidence>
<dbReference type="STRING" id="608538.HTH_1275"/>
<dbReference type="SUPFAM" id="SSF52402">
    <property type="entry name" value="Adenine nucleotide alpha hydrolases-like"/>
    <property type="match status" value="2"/>
</dbReference>